<dbReference type="AlphaFoldDB" id="A0A2T3W8P9"/>
<organism evidence="1 2">
    <name type="scientific">Deinococcus arcticus</name>
    <dbReference type="NCBI Taxonomy" id="2136176"/>
    <lineage>
        <taxon>Bacteria</taxon>
        <taxon>Thermotogati</taxon>
        <taxon>Deinococcota</taxon>
        <taxon>Deinococci</taxon>
        <taxon>Deinococcales</taxon>
        <taxon>Deinococcaceae</taxon>
        <taxon>Deinococcus</taxon>
    </lineage>
</organism>
<comment type="caution">
    <text evidence="1">The sequence shown here is derived from an EMBL/GenBank/DDBJ whole genome shotgun (WGS) entry which is preliminary data.</text>
</comment>
<gene>
    <name evidence="1" type="ORF">C8263_09220</name>
</gene>
<evidence type="ECO:0000313" key="2">
    <source>
        <dbReference type="Proteomes" id="UP000240317"/>
    </source>
</evidence>
<dbReference type="EMBL" id="PYSV01000007">
    <property type="protein sequence ID" value="PTA68266.1"/>
    <property type="molecule type" value="Genomic_DNA"/>
</dbReference>
<accession>A0A2T3W8P9</accession>
<evidence type="ECO:0000313" key="1">
    <source>
        <dbReference type="EMBL" id="PTA68266.1"/>
    </source>
</evidence>
<dbReference type="Proteomes" id="UP000240317">
    <property type="component" value="Unassembled WGS sequence"/>
</dbReference>
<name>A0A2T3W8P9_9DEIO</name>
<reference evidence="1 2" key="1">
    <citation type="submission" date="2018-03" db="EMBL/GenBank/DDBJ databases">
        <title>Draft genome of Deinococcus sp. OD32.</title>
        <authorList>
            <person name="Wang X.-P."/>
            <person name="Du Z.-J."/>
        </authorList>
    </citation>
    <scope>NUCLEOTIDE SEQUENCE [LARGE SCALE GENOMIC DNA]</scope>
    <source>
        <strain evidence="1 2">OD32</strain>
    </source>
</reference>
<sequence>MGAALLTGCGLIPTPRVDVDDVSLILPASGPLAGKVVYLERDALAGHRIPAALQQLTLDGQATYRTAALGTLRGAELYVRPALSALPASCAVSPATPTAPRMVVCDAAGEEAQRIGRLTLEPGQQRAFTLGGPALDQAARAGSGYFGLRFTEGQSVFGDSLNLSDITARARL</sequence>
<protein>
    <submittedName>
        <fullName evidence="1">Uncharacterized protein</fullName>
    </submittedName>
</protein>
<dbReference type="OrthoDB" id="66553at2"/>
<proteinExistence type="predicted"/>
<keyword evidence="2" id="KW-1185">Reference proteome</keyword>